<proteinExistence type="predicted"/>
<gene>
    <name evidence="1" type="ORF">CLPUN_02430</name>
</gene>
<keyword evidence="2" id="KW-1185">Reference proteome</keyword>
<dbReference type="Proteomes" id="UP000190890">
    <property type="component" value="Unassembled WGS sequence"/>
</dbReference>
<protein>
    <submittedName>
        <fullName evidence="1">Uncharacterized protein</fullName>
    </submittedName>
</protein>
<dbReference type="AlphaFoldDB" id="A0A1S8TYA3"/>
<dbReference type="EMBL" id="LZZM01000014">
    <property type="protein sequence ID" value="OOM82395.1"/>
    <property type="molecule type" value="Genomic_DNA"/>
</dbReference>
<evidence type="ECO:0000313" key="1">
    <source>
        <dbReference type="EMBL" id="OOM82395.1"/>
    </source>
</evidence>
<dbReference type="STRING" id="29367.CLPUN_02430"/>
<organism evidence="1 2">
    <name type="scientific">Clostridium puniceum</name>
    <dbReference type="NCBI Taxonomy" id="29367"/>
    <lineage>
        <taxon>Bacteria</taxon>
        <taxon>Bacillati</taxon>
        <taxon>Bacillota</taxon>
        <taxon>Clostridia</taxon>
        <taxon>Eubacteriales</taxon>
        <taxon>Clostridiaceae</taxon>
        <taxon>Clostridium</taxon>
    </lineage>
</organism>
<evidence type="ECO:0000313" key="2">
    <source>
        <dbReference type="Proteomes" id="UP000190890"/>
    </source>
</evidence>
<accession>A0A1S8TYA3</accession>
<dbReference type="OrthoDB" id="6313019at2"/>
<comment type="caution">
    <text evidence="1">The sequence shown here is derived from an EMBL/GenBank/DDBJ whole genome shotgun (WGS) entry which is preliminary data.</text>
</comment>
<sequence length="147" mass="17104">MLLGKGITGFSDDKALLPIMSCDEFKRICYEIATSLKFNIENFDFKLEGKNFYSAKVKINNDTIFILLNAHYPIIAFALKISSFNNEYLDFEMLSNEFIKFYHILTVSELESSITNEVKECLNDCELKQLKYYNPNNLAGVIFNYWD</sequence>
<dbReference type="RefSeq" id="WP_077845563.1">
    <property type="nucleotide sequence ID" value="NZ_LZZM01000014.1"/>
</dbReference>
<reference evidence="1 2" key="1">
    <citation type="submission" date="2016-05" db="EMBL/GenBank/DDBJ databases">
        <title>Microbial solvent formation.</title>
        <authorList>
            <person name="Poehlein A."/>
            <person name="Montoya Solano J.D."/>
            <person name="Flitsch S."/>
            <person name="Krabben P."/>
            <person name="Duerre P."/>
            <person name="Daniel R."/>
        </authorList>
    </citation>
    <scope>NUCLEOTIDE SEQUENCE [LARGE SCALE GENOMIC DNA]</scope>
    <source>
        <strain evidence="1 2">DSM 2619</strain>
    </source>
</reference>
<name>A0A1S8TYA3_9CLOT</name>